<comment type="caution">
    <text evidence="1">The sequence shown here is derived from an EMBL/GenBank/DDBJ whole genome shotgun (WGS) entry which is preliminary data.</text>
</comment>
<name>A0ACB9QIZ2_9MYRT</name>
<gene>
    <name evidence="1" type="ORF">MLD38_021783</name>
</gene>
<organism evidence="1 2">
    <name type="scientific">Melastoma candidum</name>
    <dbReference type="NCBI Taxonomy" id="119954"/>
    <lineage>
        <taxon>Eukaryota</taxon>
        <taxon>Viridiplantae</taxon>
        <taxon>Streptophyta</taxon>
        <taxon>Embryophyta</taxon>
        <taxon>Tracheophyta</taxon>
        <taxon>Spermatophyta</taxon>
        <taxon>Magnoliopsida</taxon>
        <taxon>eudicotyledons</taxon>
        <taxon>Gunneridae</taxon>
        <taxon>Pentapetalae</taxon>
        <taxon>rosids</taxon>
        <taxon>malvids</taxon>
        <taxon>Myrtales</taxon>
        <taxon>Melastomataceae</taxon>
        <taxon>Melastomatoideae</taxon>
        <taxon>Melastomateae</taxon>
        <taxon>Melastoma</taxon>
    </lineage>
</organism>
<sequence length="198" mass="21809">MDVTSSDLVECDIKRARPYSAEDSADRKRRRVVDDDEAAIEFLEDDFLGILDDPEDGNPPIQGLDSVIRSFEEEIVVPAWDTSSPVVLDQATGDALDALGYLLEASDDELGLPPSFANSADESSSHEVSELLDISSSEGFTMPFDGEMPNYDNFDLGPEIHNNDMGNEEFLMLGGLFDIADGWDVPEVMWRQESLPAV</sequence>
<evidence type="ECO:0000313" key="2">
    <source>
        <dbReference type="Proteomes" id="UP001057402"/>
    </source>
</evidence>
<accession>A0ACB9QIZ2</accession>
<keyword evidence="2" id="KW-1185">Reference proteome</keyword>
<protein>
    <submittedName>
        <fullName evidence="1">Uncharacterized protein</fullName>
    </submittedName>
</protein>
<dbReference type="Proteomes" id="UP001057402">
    <property type="component" value="Chromosome 6"/>
</dbReference>
<reference evidence="2" key="1">
    <citation type="journal article" date="2023" name="Front. Plant Sci.">
        <title>Chromosomal-level genome assembly of Melastoma candidum provides insights into trichome evolution.</title>
        <authorList>
            <person name="Zhong Y."/>
            <person name="Wu W."/>
            <person name="Sun C."/>
            <person name="Zou P."/>
            <person name="Liu Y."/>
            <person name="Dai S."/>
            <person name="Zhou R."/>
        </authorList>
    </citation>
    <scope>NUCLEOTIDE SEQUENCE [LARGE SCALE GENOMIC DNA]</scope>
</reference>
<dbReference type="EMBL" id="CM042885">
    <property type="protein sequence ID" value="KAI4365832.1"/>
    <property type="molecule type" value="Genomic_DNA"/>
</dbReference>
<proteinExistence type="predicted"/>
<evidence type="ECO:0000313" key="1">
    <source>
        <dbReference type="EMBL" id="KAI4365832.1"/>
    </source>
</evidence>